<dbReference type="AlphaFoldDB" id="A0A329R1H9"/>
<proteinExistence type="predicted"/>
<dbReference type="PANTHER" id="PTHR10000:SF8">
    <property type="entry name" value="HAD SUPERFAMILY HYDROLASE-LIKE, TYPE 3"/>
    <property type="match status" value="1"/>
</dbReference>
<evidence type="ECO:0000313" key="1">
    <source>
        <dbReference type="EMBL" id="RAW16838.1"/>
    </source>
</evidence>
<reference evidence="1 2" key="1">
    <citation type="submission" date="2018-04" db="EMBL/GenBank/DDBJ databases">
        <title>Paenibacillus taichungensis Genome sequencing and assembly.</title>
        <authorList>
            <person name="Xu J."/>
            <person name="Rensing C."/>
            <person name="Mazhar H.S."/>
        </authorList>
    </citation>
    <scope>NUCLEOTIDE SEQUENCE [LARGE SCALE GENOMIC DNA]</scope>
    <source>
        <strain evidence="1 2">NC1</strain>
    </source>
</reference>
<sequence length="275" mass="31051">MQRKFRVNLSSIGGISIQYPIVVLDLDGTLLNTDKQISKRNYEAMVTCSKQGIRFIYATARPPRAVRLLLPEELLHSGSFIYYNGAYIHCNYTGIQQYEHINPAITAELINYGMEINNELGLSLEVEDQWISLKEYDYKTLMRVKENPTIKSLEELKGIAATKVLFTGFKDIDFLKEKFASRLNVLVTDDGNLVQISSIKASKENALRILCKAMKIKVEDVMVFGDDFNDIGLFEICGWSVAMGNAIEELKILSKEITDTNDSDGVAKVLERMLS</sequence>
<dbReference type="InterPro" id="IPR036412">
    <property type="entry name" value="HAD-like_sf"/>
</dbReference>
<dbReference type="EMBL" id="QEVW01000005">
    <property type="protein sequence ID" value="RAW16838.1"/>
    <property type="molecule type" value="Genomic_DNA"/>
</dbReference>
<accession>A0A329R1H9</accession>
<dbReference type="Pfam" id="PF08282">
    <property type="entry name" value="Hydrolase_3"/>
    <property type="match status" value="1"/>
</dbReference>
<comment type="caution">
    <text evidence="1">The sequence shown here is derived from an EMBL/GenBank/DDBJ whole genome shotgun (WGS) entry which is preliminary data.</text>
</comment>
<evidence type="ECO:0000313" key="2">
    <source>
        <dbReference type="Proteomes" id="UP000250642"/>
    </source>
</evidence>
<protein>
    <submittedName>
        <fullName evidence="1">Cof-type HAD-IIB family hydrolase</fullName>
    </submittedName>
</protein>
<gene>
    <name evidence="1" type="ORF">DC345_06975</name>
</gene>
<dbReference type="PANTHER" id="PTHR10000">
    <property type="entry name" value="PHOSPHOSERINE PHOSPHATASE"/>
    <property type="match status" value="1"/>
</dbReference>
<dbReference type="SFLD" id="SFLDS00003">
    <property type="entry name" value="Haloacid_Dehalogenase"/>
    <property type="match status" value="1"/>
</dbReference>
<dbReference type="SFLD" id="SFLDG01140">
    <property type="entry name" value="C2.B:_Phosphomannomutase_and_P"/>
    <property type="match status" value="1"/>
</dbReference>
<dbReference type="NCBIfam" id="TIGR01484">
    <property type="entry name" value="HAD-SF-IIB"/>
    <property type="match status" value="1"/>
</dbReference>
<keyword evidence="1" id="KW-0378">Hydrolase</keyword>
<dbReference type="Gene3D" id="3.40.50.1000">
    <property type="entry name" value="HAD superfamily/HAD-like"/>
    <property type="match status" value="1"/>
</dbReference>
<dbReference type="Proteomes" id="UP000250642">
    <property type="component" value="Unassembled WGS sequence"/>
</dbReference>
<dbReference type="NCBIfam" id="TIGR00099">
    <property type="entry name" value="Cof-subfamily"/>
    <property type="match status" value="1"/>
</dbReference>
<dbReference type="GO" id="GO:0000287">
    <property type="term" value="F:magnesium ion binding"/>
    <property type="evidence" value="ECO:0007669"/>
    <property type="project" value="TreeGrafter"/>
</dbReference>
<dbReference type="InterPro" id="IPR000150">
    <property type="entry name" value="Cof"/>
</dbReference>
<dbReference type="PROSITE" id="PS01228">
    <property type="entry name" value="COF_1"/>
    <property type="match status" value="1"/>
</dbReference>
<name>A0A329R1H9_9BACL</name>
<organism evidence="1 2">
    <name type="scientific">Paenibacillus taichungensis</name>
    <dbReference type="NCBI Taxonomy" id="484184"/>
    <lineage>
        <taxon>Bacteria</taxon>
        <taxon>Bacillati</taxon>
        <taxon>Bacillota</taxon>
        <taxon>Bacilli</taxon>
        <taxon>Bacillales</taxon>
        <taxon>Paenibacillaceae</taxon>
        <taxon>Paenibacillus</taxon>
    </lineage>
</organism>
<dbReference type="GO" id="GO:0005829">
    <property type="term" value="C:cytosol"/>
    <property type="evidence" value="ECO:0007669"/>
    <property type="project" value="TreeGrafter"/>
</dbReference>
<dbReference type="GO" id="GO:0016791">
    <property type="term" value="F:phosphatase activity"/>
    <property type="evidence" value="ECO:0007669"/>
    <property type="project" value="TreeGrafter"/>
</dbReference>
<dbReference type="InterPro" id="IPR006379">
    <property type="entry name" value="HAD-SF_hydro_IIB"/>
</dbReference>
<dbReference type="SUPFAM" id="SSF56784">
    <property type="entry name" value="HAD-like"/>
    <property type="match status" value="1"/>
</dbReference>
<dbReference type="Gene3D" id="3.30.1240.10">
    <property type="match status" value="1"/>
</dbReference>
<dbReference type="InterPro" id="IPR023214">
    <property type="entry name" value="HAD_sf"/>
</dbReference>